<dbReference type="AlphaFoldDB" id="A0AAQ3L3P6"/>
<evidence type="ECO:0000256" key="1">
    <source>
        <dbReference type="SAM" id="MobiDB-lite"/>
    </source>
</evidence>
<protein>
    <submittedName>
        <fullName evidence="2">Uncharacterized protein</fullName>
    </submittedName>
</protein>
<reference evidence="2 3" key="1">
    <citation type="submission" date="2023-10" db="EMBL/GenBank/DDBJ databases">
        <title>Chromosome-scale genome assembly provides insights into flower coloration mechanisms of Canna indica.</title>
        <authorList>
            <person name="Li C."/>
        </authorList>
    </citation>
    <scope>NUCLEOTIDE SEQUENCE [LARGE SCALE GENOMIC DNA]</scope>
    <source>
        <tissue evidence="2">Flower</tissue>
    </source>
</reference>
<accession>A0AAQ3L3P6</accession>
<gene>
    <name evidence="2" type="ORF">Cni_G26399</name>
</gene>
<dbReference type="Proteomes" id="UP001327560">
    <property type="component" value="Chromosome 8"/>
</dbReference>
<evidence type="ECO:0000313" key="3">
    <source>
        <dbReference type="Proteomes" id="UP001327560"/>
    </source>
</evidence>
<sequence length="99" mass="11068">MAALSFAHAAHGNPLHSIKQTPRHKQYSRSCHLSAGPAGEGRGSGEKGEAEKRRKRRWGLLSEMHSEARKLGRRVKESLSPKQKGDWKDLMLMSFSFAV</sequence>
<name>A0AAQ3L3P6_9LILI</name>
<proteinExistence type="predicted"/>
<dbReference type="EMBL" id="CP136897">
    <property type="protein sequence ID" value="WOL17606.1"/>
    <property type="molecule type" value="Genomic_DNA"/>
</dbReference>
<keyword evidence="3" id="KW-1185">Reference proteome</keyword>
<evidence type="ECO:0000313" key="2">
    <source>
        <dbReference type="EMBL" id="WOL17606.1"/>
    </source>
</evidence>
<organism evidence="2 3">
    <name type="scientific">Canna indica</name>
    <name type="common">Indian-shot</name>
    <dbReference type="NCBI Taxonomy" id="4628"/>
    <lineage>
        <taxon>Eukaryota</taxon>
        <taxon>Viridiplantae</taxon>
        <taxon>Streptophyta</taxon>
        <taxon>Embryophyta</taxon>
        <taxon>Tracheophyta</taxon>
        <taxon>Spermatophyta</taxon>
        <taxon>Magnoliopsida</taxon>
        <taxon>Liliopsida</taxon>
        <taxon>Zingiberales</taxon>
        <taxon>Cannaceae</taxon>
        <taxon>Canna</taxon>
    </lineage>
</organism>
<feature type="region of interest" description="Disordered" evidence="1">
    <location>
        <begin position="1"/>
        <end position="65"/>
    </location>
</feature>
<feature type="compositionally biased region" description="Basic and acidic residues" evidence="1">
    <location>
        <begin position="43"/>
        <end position="52"/>
    </location>
</feature>